<evidence type="ECO:0000313" key="2">
    <source>
        <dbReference type="Proteomes" id="UP000226192"/>
    </source>
</evidence>
<organism evidence="1 2">
    <name type="scientific">Ophiocordyceps australis</name>
    <dbReference type="NCBI Taxonomy" id="1399860"/>
    <lineage>
        <taxon>Eukaryota</taxon>
        <taxon>Fungi</taxon>
        <taxon>Dikarya</taxon>
        <taxon>Ascomycota</taxon>
        <taxon>Pezizomycotina</taxon>
        <taxon>Sordariomycetes</taxon>
        <taxon>Hypocreomycetidae</taxon>
        <taxon>Hypocreales</taxon>
        <taxon>Ophiocordycipitaceae</taxon>
        <taxon>Ophiocordyceps</taxon>
    </lineage>
</organism>
<protein>
    <recommendedName>
        <fullName evidence="3">Amidohydrolase-related domain-containing protein</fullName>
    </recommendedName>
</protein>
<dbReference type="EMBL" id="NJET01000169">
    <property type="protein sequence ID" value="PHH59990.1"/>
    <property type="molecule type" value="Genomic_DNA"/>
</dbReference>
<dbReference type="STRING" id="1399860.A0A2C5XY02"/>
<dbReference type="SUPFAM" id="SSF51556">
    <property type="entry name" value="Metallo-dependent hydrolases"/>
    <property type="match status" value="1"/>
</dbReference>
<dbReference type="InterPro" id="IPR032466">
    <property type="entry name" value="Metal_Hydrolase"/>
</dbReference>
<evidence type="ECO:0000313" key="1">
    <source>
        <dbReference type="EMBL" id="PHH59990.1"/>
    </source>
</evidence>
<name>A0A2C5XY02_9HYPO</name>
<sequence length="126" mass="14190">MSSSSHLVCSRNQSSIRDGCSTNGVKHAIRIDLHTHIMPPELPDFGRKGDQDWVSLRPGQGKNMDMYVGASFFRTVEANCYDPKVRLREMDASDIQVQVLSTVPVLFSYDRPMPQAAEYQLWALST</sequence>
<accession>A0A2C5XY02</accession>
<dbReference type="Gene3D" id="3.20.20.140">
    <property type="entry name" value="Metal-dependent hydrolases"/>
    <property type="match status" value="1"/>
</dbReference>
<gene>
    <name evidence="1" type="ORF">CDD81_2224</name>
</gene>
<dbReference type="OrthoDB" id="2832284at2759"/>
<dbReference type="Proteomes" id="UP000226192">
    <property type="component" value="Unassembled WGS sequence"/>
</dbReference>
<comment type="caution">
    <text evidence="1">The sequence shown here is derived from an EMBL/GenBank/DDBJ whole genome shotgun (WGS) entry which is preliminary data.</text>
</comment>
<reference evidence="1 2" key="1">
    <citation type="submission" date="2017-06" db="EMBL/GenBank/DDBJ databases">
        <title>Ant-infecting Ophiocordyceps genomes reveal a high diversity of potential behavioral manipulation genes and a possible major role for enterotoxins.</title>
        <authorList>
            <person name="De Bekker C."/>
            <person name="Evans H.C."/>
            <person name="Brachmann A."/>
            <person name="Hughes D.P."/>
        </authorList>
    </citation>
    <scope>NUCLEOTIDE SEQUENCE [LARGE SCALE GENOMIC DNA]</scope>
    <source>
        <strain evidence="1 2">Map64</strain>
    </source>
</reference>
<dbReference type="AlphaFoldDB" id="A0A2C5XY02"/>
<keyword evidence="2" id="KW-1185">Reference proteome</keyword>
<proteinExistence type="predicted"/>
<evidence type="ECO:0008006" key="3">
    <source>
        <dbReference type="Google" id="ProtNLM"/>
    </source>
</evidence>